<evidence type="ECO:0000256" key="5">
    <source>
        <dbReference type="ARBA" id="ARBA00023136"/>
    </source>
</evidence>
<dbReference type="EMBL" id="CP104013">
    <property type="protein sequence ID" value="UYP44833.1"/>
    <property type="molecule type" value="Genomic_DNA"/>
</dbReference>
<evidence type="ECO:0000256" key="2">
    <source>
        <dbReference type="ARBA" id="ARBA00022448"/>
    </source>
</evidence>
<feature type="transmembrane region" description="Helical" evidence="6">
    <location>
        <begin position="390"/>
        <end position="413"/>
    </location>
</feature>
<keyword evidence="5 6" id="KW-0472">Membrane</keyword>
<feature type="transmembrane region" description="Helical" evidence="6">
    <location>
        <begin position="265"/>
        <end position="282"/>
    </location>
</feature>
<feature type="domain" description="Citrate transporter-like" evidence="7">
    <location>
        <begin position="56"/>
        <end position="412"/>
    </location>
</feature>
<protein>
    <recommendedName>
        <fullName evidence="7">Citrate transporter-like domain-containing protein</fullName>
    </recommendedName>
</protein>
<dbReference type="InterPro" id="IPR051475">
    <property type="entry name" value="Diverse_Ion_Transporter"/>
</dbReference>
<name>A0ABY6HMU9_9ARCH</name>
<reference evidence="8" key="1">
    <citation type="submission" date="2022-09" db="EMBL/GenBank/DDBJ databases">
        <title>Actin cytoskeleton and complex cell architecture in an #Asgard archaeon.</title>
        <authorList>
            <person name="Ponce Toledo R.I."/>
            <person name="Schleper C."/>
            <person name="Rodrigues Oliveira T."/>
            <person name="Wollweber F."/>
            <person name="Xu J."/>
            <person name="Rittmann S."/>
            <person name="Klingl A."/>
            <person name="Pilhofer M."/>
        </authorList>
    </citation>
    <scope>NUCLEOTIDE SEQUENCE</scope>
    <source>
        <strain evidence="8">B-35</strain>
    </source>
</reference>
<feature type="transmembrane region" description="Helical" evidence="6">
    <location>
        <begin position="81"/>
        <end position="100"/>
    </location>
</feature>
<keyword evidence="2" id="KW-0813">Transport</keyword>
<feature type="transmembrane region" description="Helical" evidence="6">
    <location>
        <begin position="124"/>
        <end position="154"/>
    </location>
</feature>
<organism evidence="8 9">
    <name type="scientific">Candidatus Lokiarchaeum ossiferum</name>
    <dbReference type="NCBI Taxonomy" id="2951803"/>
    <lineage>
        <taxon>Archaea</taxon>
        <taxon>Promethearchaeati</taxon>
        <taxon>Promethearchaeota</taxon>
        <taxon>Promethearchaeia</taxon>
        <taxon>Promethearchaeales</taxon>
        <taxon>Promethearchaeaceae</taxon>
        <taxon>Candidatus Lokiarchaeum</taxon>
    </lineage>
</organism>
<feature type="transmembrane region" description="Helical" evidence="6">
    <location>
        <begin position="288"/>
        <end position="304"/>
    </location>
</feature>
<keyword evidence="4 6" id="KW-1133">Transmembrane helix</keyword>
<evidence type="ECO:0000313" key="8">
    <source>
        <dbReference type="EMBL" id="UYP44833.1"/>
    </source>
</evidence>
<sequence length="472" mass="53640">MKFDTVFSFFLILLISLKVTYFSMSLLSQIAVGVCFLIIIIVLFFDENDYLTYSVLLILIAAGISAIELEEARHIETYINAIDWEVVFFLITMFTIVEILNEARVFHEIAKWIVFRYKNNIRKMFYVICIISTLSASILEDLSVAIIFIPIIVLTCKDLNINPTPFLLGMTICINLAATLTPFGSAQNLMISNYFGLSFSFFVLKFGPFFLGSTIITLILLDYFVLSKEIKRKWKNSCDEHKTDLSIMENEELKLAEDLRTDSKIIIINLIALIIFIVLLLTIHQIHVAGLIGMLIFVFINPRIGKAKKKRPELSHFFRKVDYKLIYFFICLFILVNLMELNGTILIMESIIQNAIFDNIFILSILILIVTSLFSGFMDNAPVTIIFMPIIKILVETAGFELVPLIIAFVLGINLGGNFLPQGSAADMMTLELSEKYCVQDLTYKKLTIVGGSFAFLHIILGVIYLAIIIYL</sequence>
<feature type="transmembrane region" description="Helical" evidence="6">
    <location>
        <begin position="206"/>
        <end position="226"/>
    </location>
</feature>
<dbReference type="PANTHER" id="PTHR43568:SF1">
    <property type="entry name" value="P PROTEIN"/>
    <property type="match status" value="1"/>
</dbReference>
<gene>
    <name evidence="8" type="ORF">NEF87_001118</name>
</gene>
<keyword evidence="9" id="KW-1185">Reference proteome</keyword>
<dbReference type="Proteomes" id="UP001208689">
    <property type="component" value="Chromosome"/>
</dbReference>
<evidence type="ECO:0000313" key="9">
    <source>
        <dbReference type="Proteomes" id="UP001208689"/>
    </source>
</evidence>
<keyword evidence="3 6" id="KW-0812">Transmembrane</keyword>
<feature type="transmembrane region" description="Helical" evidence="6">
    <location>
        <begin position="166"/>
        <end position="186"/>
    </location>
</feature>
<feature type="transmembrane region" description="Helical" evidence="6">
    <location>
        <begin position="325"/>
        <end position="348"/>
    </location>
</feature>
<feature type="transmembrane region" description="Helical" evidence="6">
    <location>
        <begin position="449"/>
        <end position="471"/>
    </location>
</feature>
<evidence type="ECO:0000259" key="7">
    <source>
        <dbReference type="Pfam" id="PF03600"/>
    </source>
</evidence>
<feature type="transmembrane region" description="Helical" evidence="6">
    <location>
        <begin position="50"/>
        <end position="69"/>
    </location>
</feature>
<evidence type="ECO:0000256" key="6">
    <source>
        <dbReference type="SAM" id="Phobius"/>
    </source>
</evidence>
<dbReference type="PANTHER" id="PTHR43568">
    <property type="entry name" value="P PROTEIN"/>
    <property type="match status" value="1"/>
</dbReference>
<proteinExistence type="predicted"/>
<dbReference type="Pfam" id="PF03600">
    <property type="entry name" value="CitMHS"/>
    <property type="match status" value="1"/>
</dbReference>
<feature type="transmembrane region" description="Helical" evidence="6">
    <location>
        <begin position="360"/>
        <end position="378"/>
    </location>
</feature>
<accession>A0ABY6HMU9</accession>
<evidence type="ECO:0000256" key="3">
    <source>
        <dbReference type="ARBA" id="ARBA00022692"/>
    </source>
</evidence>
<dbReference type="InterPro" id="IPR004680">
    <property type="entry name" value="Cit_transptr-like_dom"/>
</dbReference>
<evidence type="ECO:0000256" key="4">
    <source>
        <dbReference type="ARBA" id="ARBA00022989"/>
    </source>
</evidence>
<comment type="subcellular location">
    <subcellularLocation>
        <location evidence="1">Membrane</location>
        <topology evidence="1">Multi-pass membrane protein</topology>
    </subcellularLocation>
</comment>
<evidence type="ECO:0000256" key="1">
    <source>
        <dbReference type="ARBA" id="ARBA00004141"/>
    </source>
</evidence>
<feature type="transmembrane region" description="Helical" evidence="6">
    <location>
        <begin position="21"/>
        <end position="44"/>
    </location>
</feature>